<dbReference type="InterPro" id="IPR051531">
    <property type="entry name" value="N-acetyltransferase"/>
</dbReference>
<dbReference type="Gene3D" id="3.40.630.30">
    <property type="match status" value="1"/>
</dbReference>
<dbReference type="KEGG" id="caml:H6X83_02835"/>
<evidence type="ECO:0000313" key="3">
    <source>
        <dbReference type="Proteomes" id="UP000516046"/>
    </source>
</evidence>
<dbReference type="PANTHER" id="PTHR43792">
    <property type="entry name" value="GNAT FAMILY, PUTATIVE (AFU_ORTHOLOGUE AFUA_3G00765)-RELATED-RELATED"/>
    <property type="match status" value="1"/>
</dbReference>
<reference evidence="2 3" key="1">
    <citation type="submission" date="2020-08" db="EMBL/GenBank/DDBJ databases">
        <authorList>
            <person name="Ren C."/>
            <person name="Gu Y."/>
            <person name="Xu Y."/>
        </authorList>
    </citation>
    <scope>NUCLEOTIDE SEQUENCE [LARGE SCALE GENOMIC DNA]</scope>
    <source>
        <strain evidence="2 3">LBM18003</strain>
    </source>
</reference>
<dbReference type="Pfam" id="PF13302">
    <property type="entry name" value="Acetyltransf_3"/>
    <property type="match status" value="1"/>
</dbReference>
<protein>
    <submittedName>
        <fullName evidence="2">GNAT family N-acetyltransferase</fullName>
    </submittedName>
</protein>
<name>A0A7G9WIT9_9FIRM</name>
<evidence type="ECO:0000313" key="2">
    <source>
        <dbReference type="EMBL" id="QNO18601.1"/>
    </source>
</evidence>
<dbReference type="InterPro" id="IPR016181">
    <property type="entry name" value="Acyl_CoA_acyltransferase"/>
</dbReference>
<gene>
    <name evidence="2" type="ORF">H6X83_02835</name>
</gene>
<keyword evidence="2" id="KW-0808">Transferase</keyword>
<sequence length="176" mass="20637">MFVETERTFLRNFIESDLQDVWEYSSQDGVGEAAGWLHHHTIAETRAALAKDIQNRSKYAIVLRKNKKAIGYLAVNEDSEDHRADTKELGCVLNRAYQRQGIMTEVIRAVLEELFSQEITYVYACCFQENTASKHMIEKCGFSFEQEGTYYAKPLQKEFKSFEYLWTKERWINEHS</sequence>
<dbReference type="SUPFAM" id="SSF55729">
    <property type="entry name" value="Acyl-CoA N-acyltransferases (Nat)"/>
    <property type="match status" value="1"/>
</dbReference>
<keyword evidence="3" id="KW-1185">Reference proteome</keyword>
<dbReference type="Proteomes" id="UP000516046">
    <property type="component" value="Chromosome"/>
</dbReference>
<dbReference type="RefSeq" id="WP_212507667.1">
    <property type="nucleotide sequence ID" value="NZ_CP060696.1"/>
</dbReference>
<dbReference type="AlphaFoldDB" id="A0A7G9WIT9"/>
<proteinExistence type="predicted"/>
<dbReference type="PROSITE" id="PS51186">
    <property type="entry name" value="GNAT"/>
    <property type="match status" value="1"/>
</dbReference>
<feature type="domain" description="N-acetyltransferase" evidence="1">
    <location>
        <begin position="8"/>
        <end position="160"/>
    </location>
</feature>
<dbReference type="EMBL" id="CP060696">
    <property type="protein sequence ID" value="QNO18601.1"/>
    <property type="molecule type" value="Genomic_DNA"/>
</dbReference>
<evidence type="ECO:0000259" key="1">
    <source>
        <dbReference type="PROSITE" id="PS51186"/>
    </source>
</evidence>
<organism evidence="2 3">
    <name type="scientific">Caproicibacterium amylolyticum</name>
    <dbReference type="NCBI Taxonomy" id="2766537"/>
    <lineage>
        <taxon>Bacteria</taxon>
        <taxon>Bacillati</taxon>
        <taxon>Bacillota</taxon>
        <taxon>Clostridia</taxon>
        <taxon>Eubacteriales</taxon>
        <taxon>Oscillospiraceae</taxon>
        <taxon>Caproicibacterium</taxon>
    </lineage>
</organism>
<dbReference type="CDD" id="cd04301">
    <property type="entry name" value="NAT_SF"/>
    <property type="match status" value="1"/>
</dbReference>
<dbReference type="InterPro" id="IPR000182">
    <property type="entry name" value="GNAT_dom"/>
</dbReference>
<dbReference type="GO" id="GO:0016747">
    <property type="term" value="F:acyltransferase activity, transferring groups other than amino-acyl groups"/>
    <property type="evidence" value="ECO:0007669"/>
    <property type="project" value="InterPro"/>
</dbReference>
<accession>A0A7G9WIT9</accession>